<sequence>MYLVFSSCRNFADRLASKNNPLTSTISSLVICVRPLTLQFWCAGVSSWTAYRRVVLSPISLNAWMAESSTLNPSVCALSLMICSISDRLYGAVRTISKRSNKSNGIPWGEIMSSVPRITQRPLLVAKMTIGAIADSNDLCK</sequence>
<dbReference type="HOGENOM" id="CLU_1826874_0_0_1"/>
<dbReference type="EMBL" id="CH477312">
    <property type="protein sequence ID" value="EAT43891.1"/>
    <property type="molecule type" value="Genomic_DNA"/>
</dbReference>
<dbReference type="AlphaFoldDB" id="Q0IFL1"/>
<organism evidence="1 2">
    <name type="scientific">Aedes aegypti</name>
    <name type="common">Yellowfever mosquito</name>
    <name type="synonym">Culex aegypti</name>
    <dbReference type="NCBI Taxonomy" id="7159"/>
    <lineage>
        <taxon>Eukaryota</taxon>
        <taxon>Metazoa</taxon>
        <taxon>Ecdysozoa</taxon>
        <taxon>Arthropoda</taxon>
        <taxon>Hexapoda</taxon>
        <taxon>Insecta</taxon>
        <taxon>Pterygota</taxon>
        <taxon>Neoptera</taxon>
        <taxon>Endopterygota</taxon>
        <taxon>Diptera</taxon>
        <taxon>Nematocera</taxon>
        <taxon>Culicoidea</taxon>
        <taxon>Culicidae</taxon>
        <taxon>Culicinae</taxon>
        <taxon>Aedini</taxon>
        <taxon>Aedes</taxon>
        <taxon>Stegomyia</taxon>
    </lineage>
</organism>
<dbReference type="Proteomes" id="UP000682892">
    <property type="component" value="Unassembled WGS sequence"/>
</dbReference>
<proteinExistence type="predicted"/>
<protein>
    <submittedName>
        <fullName evidence="1">AAEL004706-PA</fullName>
    </submittedName>
</protein>
<evidence type="ECO:0000313" key="1">
    <source>
        <dbReference type="EMBL" id="EAT43891.1"/>
    </source>
</evidence>
<accession>Q0IFL1</accession>
<reference evidence="1" key="2">
    <citation type="journal article" date="2007" name="Science">
        <title>Genome sequence of Aedes aegypti, a major arbovirus vector.</title>
        <authorList>
            <person name="Nene V."/>
            <person name="Wortman J.R."/>
            <person name="Lawson D."/>
            <person name="Haas B."/>
            <person name="Kodira C."/>
            <person name="Tu Z.J."/>
            <person name="Loftus B."/>
            <person name="Xi Z."/>
            <person name="Megy K."/>
            <person name="Grabherr M."/>
            <person name="Ren Q."/>
            <person name="Zdobnov E.M."/>
            <person name="Lobo N.F."/>
            <person name="Campbell K.S."/>
            <person name="Brown S.E."/>
            <person name="Bonaldo M.F."/>
            <person name="Zhu J."/>
            <person name="Sinkins S.P."/>
            <person name="Hogenkamp D.G."/>
            <person name="Amedeo P."/>
            <person name="Arensburger P."/>
            <person name="Atkinson P.W."/>
            <person name="Bidwell S."/>
            <person name="Biedler J."/>
            <person name="Birney E."/>
            <person name="Bruggner R.V."/>
            <person name="Costas J."/>
            <person name="Coy M.R."/>
            <person name="Crabtree J."/>
            <person name="Crawford M."/>
            <person name="Debruyn B."/>
            <person name="Decaprio D."/>
            <person name="Eiglmeier K."/>
            <person name="Eisenstadt E."/>
            <person name="El-Dorry H."/>
            <person name="Gelbart W.M."/>
            <person name="Gomes S.L."/>
            <person name="Hammond M."/>
            <person name="Hannick L.I."/>
            <person name="Hogan J.R."/>
            <person name="Holmes M.H."/>
            <person name="Jaffe D."/>
            <person name="Johnston J.S."/>
            <person name="Kennedy R.C."/>
            <person name="Koo H."/>
            <person name="Kravitz S."/>
            <person name="Kriventseva E.V."/>
            <person name="Kulp D."/>
            <person name="Labutti K."/>
            <person name="Lee E."/>
            <person name="Li S."/>
            <person name="Lovin D.D."/>
            <person name="Mao C."/>
            <person name="Mauceli E."/>
            <person name="Menck C.F."/>
            <person name="Miller J.R."/>
            <person name="Montgomery P."/>
            <person name="Mori A."/>
            <person name="Nascimento A.L."/>
            <person name="Naveira H.F."/>
            <person name="Nusbaum C."/>
            <person name="O'leary S."/>
            <person name="Orvis J."/>
            <person name="Pertea M."/>
            <person name="Quesneville H."/>
            <person name="Reidenbach K.R."/>
            <person name="Rogers Y.H."/>
            <person name="Roth C.W."/>
            <person name="Schneider J.R."/>
            <person name="Schatz M."/>
            <person name="Shumway M."/>
            <person name="Stanke M."/>
            <person name="Stinson E.O."/>
            <person name="Tubio J.M."/>
            <person name="Vanzee J.P."/>
            <person name="Verjovski-Almeida S."/>
            <person name="Werner D."/>
            <person name="White O."/>
            <person name="Wyder S."/>
            <person name="Zeng Q."/>
            <person name="Zhao Q."/>
            <person name="Zhao Y."/>
            <person name="Hill C.A."/>
            <person name="Raikhel A.S."/>
            <person name="Soares M.B."/>
            <person name="Knudson D.L."/>
            <person name="Lee N.H."/>
            <person name="Galagan J."/>
            <person name="Salzberg S.L."/>
            <person name="Paulsen I.T."/>
            <person name="Dimopoulos G."/>
            <person name="Collins F.H."/>
            <person name="Birren B."/>
            <person name="Fraser-Liggett C.M."/>
            <person name="Severson D.W."/>
        </authorList>
    </citation>
    <scope>NUCLEOTIDE SEQUENCE [LARGE SCALE GENOMIC DNA]</scope>
    <source>
        <strain evidence="1">Liverpool</strain>
    </source>
</reference>
<reference evidence="1" key="3">
    <citation type="submission" date="2012-09" db="EMBL/GenBank/DDBJ databases">
        <authorList>
            <consortium name="VectorBase"/>
        </authorList>
    </citation>
    <scope>NUCLEOTIDE SEQUENCE</scope>
    <source>
        <strain evidence="1">Liverpool</strain>
    </source>
</reference>
<dbReference type="PaxDb" id="7159-AAEL004706-PA"/>
<gene>
    <name evidence="1" type="ORF">AaeL_AAEL004706</name>
</gene>
<reference evidence="1" key="1">
    <citation type="submission" date="2005-10" db="EMBL/GenBank/DDBJ databases">
        <authorList>
            <person name="Loftus B.J."/>
            <person name="Nene V.M."/>
            <person name="Hannick L.I."/>
            <person name="Bidwell S."/>
            <person name="Haas B."/>
            <person name="Amedeo P."/>
            <person name="Orvis J."/>
            <person name="Wortman J.R."/>
            <person name="White O.R."/>
            <person name="Salzberg S."/>
            <person name="Shumway M."/>
            <person name="Koo H."/>
            <person name="Zhao Y."/>
            <person name="Holmes M."/>
            <person name="Miller J."/>
            <person name="Schatz M."/>
            <person name="Pop M."/>
            <person name="Pai G."/>
            <person name="Utterback T."/>
            <person name="Rogers Y.-H."/>
            <person name="Kravitz S."/>
            <person name="Fraser C.M."/>
        </authorList>
    </citation>
    <scope>NUCLEOTIDE SEQUENCE</scope>
    <source>
        <strain evidence="1">Liverpool</strain>
    </source>
</reference>
<evidence type="ECO:0000313" key="2">
    <source>
        <dbReference type="Proteomes" id="UP000682892"/>
    </source>
</evidence>
<name>Q0IFL1_AEDAE</name>